<evidence type="ECO:0000313" key="3">
    <source>
        <dbReference type="Proteomes" id="UP001054902"/>
    </source>
</evidence>
<feature type="region of interest" description="Disordered" evidence="1">
    <location>
        <begin position="36"/>
        <end position="56"/>
    </location>
</feature>
<sequence>MSTIQDDHINVNDVLLLPYEGNQQLLGSLSNLNASGEQQVPERLNTPSQPATAGATQDSIQMNINNWGSPSDDDDQWWRFHRTPSPLDRPNSSQSNKHLTLDMLEKLDEDDNRLMDELKQAPLYRNNQESSFNNIQPLHNSNDAVKPAVEVPKLRLASEQHIGNNRFYIQLSIYRQQFLEAKRDSNFLVCNDIIKKIFNAVTLNSPPGRFLEYNPMNESGSWKEIGVGKECLFRIQAALLDPPNVSLSKFSYHNIDTAPSTFFQTKLSKIASTPTAQTDQLTHSVRDNASSVSFKDSVSYRQYNMLGSEYADSSIHESMSYVSSQVDSEFTTDTIFSTMDAPMKMSSGARKKKKGMRRRGKITSTNITPANMDNKKQYEIGHELEELVQSVFEQSMDCETISEQGTESSYQFYKKTKPRNFSTASVCSSTSSTGGLRRGFEAALNFGTSSRAGSTIEVKEKPIQRESLQSAKVKYTDEATGSARMRPLSKFDILCEDNMSSNYPSIKICNHIGNNRMRMLLKIHHMQYNFKDTPTSLKSQMVYDIMRFTLDGEKCKSKFIIRKRNEKTWTEIAKSEVPKIIVTSLEQCVFNPELYSLPPLEEASFFQVSGDTEESSGKVRPLQDLYKVALGNIRKRRNKRSITSRDQDAIAQLQNSVMQSGKK</sequence>
<dbReference type="AlphaFoldDB" id="A0AAD3HE39"/>
<dbReference type="EMBL" id="BLLK01000069">
    <property type="protein sequence ID" value="GFH59764.1"/>
    <property type="molecule type" value="Genomic_DNA"/>
</dbReference>
<keyword evidence="3" id="KW-1185">Reference proteome</keyword>
<protein>
    <submittedName>
        <fullName evidence="2">Uncharacterized protein</fullName>
    </submittedName>
</protein>
<evidence type="ECO:0000313" key="2">
    <source>
        <dbReference type="EMBL" id="GFH59764.1"/>
    </source>
</evidence>
<feature type="compositionally biased region" description="Polar residues" evidence="1">
    <location>
        <begin position="45"/>
        <end position="56"/>
    </location>
</feature>
<proteinExistence type="predicted"/>
<gene>
    <name evidence="2" type="ORF">CTEN210_16240</name>
</gene>
<evidence type="ECO:0000256" key="1">
    <source>
        <dbReference type="SAM" id="MobiDB-lite"/>
    </source>
</evidence>
<name>A0AAD3HE39_9STRA</name>
<organism evidence="2 3">
    <name type="scientific">Chaetoceros tenuissimus</name>
    <dbReference type="NCBI Taxonomy" id="426638"/>
    <lineage>
        <taxon>Eukaryota</taxon>
        <taxon>Sar</taxon>
        <taxon>Stramenopiles</taxon>
        <taxon>Ochrophyta</taxon>
        <taxon>Bacillariophyta</taxon>
        <taxon>Coscinodiscophyceae</taxon>
        <taxon>Chaetocerotophycidae</taxon>
        <taxon>Chaetocerotales</taxon>
        <taxon>Chaetocerotaceae</taxon>
        <taxon>Chaetoceros</taxon>
    </lineage>
</organism>
<reference evidence="2 3" key="1">
    <citation type="journal article" date="2021" name="Sci. Rep.">
        <title>The genome of the diatom Chaetoceros tenuissimus carries an ancient integrated fragment of an extant virus.</title>
        <authorList>
            <person name="Hongo Y."/>
            <person name="Kimura K."/>
            <person name="Takaki Y."/>
            <person name="Yoshida Y."/>
            <person name="Baba S."/>
            <person name="Kobayashi G."/>
            <person name="Nagasaki K."/>
            <person name="Hano T."/>
            <person name="Tomaru Y."/>
        </authorList>
    </citation>
    <scope>NUCLEOTIDE SEQUENCE [LARGE SCALE GENOMIC DNA]</scope>
    <source>
        <strain evidence="2 3">NIES-3715</strain>
    </source>
</reference>
<accession>A0AAD3HE39</accession>
<dbReference type="Proteomes" id="UP001054902">
    <property type="component" value="Unassembled WGS sequence"/>
</dbReference>
<comment type="caution">
    <text evidence="2">The sequence shown here is derived from an EMBL/GenBank/DDBJ whole genome shotgun (WGS) entry which is preliminary data.</text>
</comment>